<evidence type="ECO:0000313" key="1">
    <source>
        <dbReference type="EMBL" id="EHC19280.1"/>
    </source>
</evidence>
<dbReference type="Proteomes" id="UP000004344">
    <property type="component" value="Unassembled WGS sequence"/>
</dbReference>
<dbReference type="RefSeq" id="WP_009453759.1">
    <property type="nucleotide sequence ID" value="NZ_AGIZ01000001.1"/>
</dbReference>
<dbReference type="PATRIC" id="fig|741277.3.peg.113"/>
<gene>
    <name evidence="1" type="ORF">FJSC11DRAFT_0097</name>
</gene>
<organism evidence="1 2">
    <name type="scientific">Fischerella thermalis JSC-11</name>
    <dbReference type="NCBI Taxonomy" id="741277"/>
    <lineage>
        <taxon>Bacteria</taxon>
        <taxon>Bacillati</taxon>
        <taxon>Cyanobacteriota</taxon>
        <taxon>Cyanophyceae</taxon>
        <taxon>Nostocales</taxon>
        <taxon>Hapalosiphonaceae</taxon>
        <taxon>Fischerella</taxon>
    </lineage>
</organism>
<dbReference type="EMBL" id="AGIZ01000001">
    <property type="protein sequence ID" value="EHC19280.1"/>
    <property type="molecule type" value="Genomic_DNA"/>
</dbReference>
<sequence>MSNRLLSPMLTKVVRFCGIALLTTLTTTTIIHQPSYASSTTFFCAKSKGVPVTYAKSQNGRRIPMIRWVSSNYFSSDLTPFVRCQHVAYRFQKNYDNGSLKNIISGTLQNYPVVCAAVSRNDDCTSDTLLFTLKRGTNARQAVESLLDRRALAAGKVQQQSGDNTQILVDFNIYLNSLPEEP</sequence>
<keyword evidence="2" id="KW-1185">Reference proteome</keyword>
<dbReference type="AlphaFoldDB" id="G6FMK0"/>
<dbReference type="InterPro" id="IPR025478">
    <property type="entry name" value="COP23"/>
</dbReference>
<comment type="caution">
    <text evidence="1">The sequence shown here is derived from an EMBL/GenBank/DDBJ whole genome shotgun (WGS) entry which is preliminary data.</text>
</comment>
<dbReference type="Pfam" id="PF14218">
    <property type="entry name" value="COP23"/>
    <property type="match status" value="1"/>
</dbReference>
<name>G6FMK0_9CYAN</name>
<reference evidence="1 2" key="1">
    <citation type="submission" date="2011-09" db="EMBL/GenBank/DDBJ databases">
        <title>The draft genome of Fischerella sp. JSC-11.</title>
        <authorList>
            <consortium name="US DOE Joint Genome Institute (JGI-PGF)"/>
            <person name="Lucas S."/>
            <person name="Han J."/>
            <person name="Lapidus A."/>
            <person name="Cheng J.-F."/>
            <person name="Goodwin L."/>
            <person name="Pitluck S."/>
            <person name="Peters L."/>
            <person name="Land M.L."/>
            <person name="Hauser L."/>
            <person name="Sarkisova S."/>
            <person name="Bryant D.A."/>
            <person name="Brown I."/>
            <person name="Woyke T.J."/>
        </authorList>
    </citation>
    <scope>NUCLEOTIDE SEQUENCE [LARGE SCALE GENOMIC DNA]</scope>
    <source>
        <strain evidence="1 2">JSC-11</strain>
    </source>
</reference>
<proteinExistence type="predicted"/>
<accession>G6FMK0</accession>
<protein>
    <submittedName>
        <fullName evidence="1">Uncharacterized protein</fullName>
    </submittedName>
</protein>
<evidence type="ECO:0000313" key="2">
    <source>
        <dbReference type="Proteomes" id="UP000004344"/>
    </source>
</evidence>